<evidence type="ECO:0000256" key="4">
    <source>
        <dbReference type="ARBA" id="ARBA00022553"/>
    </source>
</evidence>
<keyword evidence="6" id="KW-0812">Transmembrane</keyword>
<evidence type="ECO:0000256" key="13">
    <source>
        <dbReference type="ARBA" id="ARBA00048679"/>
    </source>
</evidence>
<evidence type="ECO:0000256" key="6">
    <source>
        <dbReference type="ARBA" id="ARBA00022692"/>
    </source>
</evidence>
<dbReference type="GO" id="GO:0005524">
    <property type="term" value="F:ATP binding"/>
    <property type="evidence" value="ECO:0007669"/>
    <property type="project" value="UniProtKB-KW"/>
</dbReference>
<keyword evidence="3" id="KW-0723">Serine/threonine-protein kinase</keyword>
<proteinExistence type="predicted"/>
<evidence type="ECO:0000256" key="3">
    <source>
        <dbReference type="ARBA" id="ARBA00022527"/>
    </source>
</evidence>
<dbReference type="EC" id="2.7.11.1" evidence="2"/>
<organism evidence="14 15">
    <name type="scientific">Brassica carinata</name>
    <name type="common">Ethiopian mustard</name>
    <name type="synonym">Abyssinian cabbage</name>
    <dbReference type="NCBI Taxonomy" id="52824"/>
    <lineage>
        <taxon>Eukaryota</taxon>
        <taxon>Viridiplantae</taxon>
        <taxon>Streptophyta</taxon>
        <taxon>Embryophyta</taxon>
        <taxon>Tracheophyta</taxon>
        <taxon>Spermatophyta</taxon>
        <taxon>Magnoliopsida</taxon>
        <taxon>eudicotyledons</taxon>
        <taxon>Gunneridae</taxon>
        <taxon>Pentapetalae</taxon>
        <taxon>rosids</taxon>
        <taxon>malvids</taxon>
        <taxon>Brassicales</taxon>
        <taxon>Brassicaceae</taxon>
        <taxon>Brassiceae</taxon>
        <taxon>Brassica</taxon>
    </lineage>
</organism>
<keyword evidence="8" id="KW-0418">Kinase</keyword>
<evidence type="ECO:0000256" key="9">
    <source>
        <dbReference type="ARBA" id="ARBA00022840"/>
    </source>
</evidence>
<dbReference type="PANTHER" id="PTHR47984:SF34">
    <property type="entry name" value="PROTEIN KINASE SUPERFAMILY PROTEIN"/>
    <property type="match status" value="1"/>
</dbReference>
<dbReference type="PANTHER" id="PTHR47984">
    <property type="entry name" value="OS01G0323000 PROTEIN"/>
    <property type="match status" value="1"/>
</dbReference>
<dbReference type="GO" id="GO:0016020">
    <property type="term" value="C:membrane"/>
    <property type="evidence" value="ECO:0007669"/>
    <property type="project" value="UniProtKB-SubCell"/>
</dbReference>
<evidence type="ECO:0000256" key="12">
    <source>
        <dbReference type="ARBA" id="ARBA00047899"/>
    </source>
</evidence>
<keyword evidence="5" id="KW-0808">Transferase</keyword>
<keyword evidence="15" id="KW-1185">Reference proteome</keyword>
<evidence type="ECO:0000256" key="8">
    <source>
        <dbReference type="ARBA" id="ARBA00022777"/>
    </source>
</evidence>
<evidence type="ECO:0000256" key="7">
    <source>
        <dbReference type="ARBA" id="ARBA00022741"/>
    </source>
</evidence>
<dbReference type="Proteomes" id="UP000886595">
    <property type="component" value="Unassembled WGS sequence"/>
</dbReference>
<dbReference type="EMBL" id="JAAMPC010000002">
    <property type="protein sequence ID" value="KAG2324752.1"/>
    <property type="molecule type" value="Genomic_DNA"/>
</dbReference>
<accession>A0A8X7W869</accession>
<evidence type="ECO:0000313" key="15">
    <source>
        <dbReference type="Proteomes" id="UP000886595"/>
    </source>
</evidence>
<name>A0A8X7W869_BRACI</name>
<comment type="caution">
    <text evidence="14">The sequence shown here is derived from an EMBL/GenBank/DDBJ whole genome shotgun (WGS) entry which is preliminary data.</text>
</comment>
<comment type="subcellular location">
    <subcellularLocation>
        <location evidence="1">Membrane</location>
        <topology evidence="1">Single-pass membrane protein</topology>
    </subcellularLocation>
</comment>
<keyword evidence="4" id="KW-0597">Phosphoprotein</keyword>
<evidence type="ECO:0000313" key="14">
    <source>
        <dbReference type="EMBL" id="KAG2324752.1"/>
    </source>
</evidence>
<comment type="catalytic activity">
    <reaction evidence="13">
        <text>L-seryl-[protein] + ATP = O-phospho-L-seryl-[protein] + ADP + H(+)</text>
        <dbReference type="Rhea" id="RHEA:17989"/>
        <dbReference type="Rhea" id="RHEA-COMP:9863"/>
        <dbReference type="Rhea" id="RHEA-COMP:11604"/>
        <dbReference type="ChEBI" id="CHEBI:15378"/>
        <dbReference type="ChEBI" id="CHEBI:29999"/>
        <dbReference type="ChEBI" id="CHEBI:30616"/>
        <dbReference type="ChEBI" id="CHEBI:83421"/>
        <dbReference type="ChEBI" id="CHEBI:456216"/>
        <dbReference type="EC" id="2.7.11.1"/>
    </reaction>
</comment>
<protein>
    <recommendedName>
        <fullName evidence="2">non-specific serine/threonine protein kinase</fullName>
        <ecNumber evidence="2">2.7.11.1</ecNumber>
    </recommendedName>
</protein>
<evidence type="ECO:0000256" key="10">
    <source>
        <dbReference type="ARBA" id="ARBA00022989"/>
    </source>
</evidence>
<dbReference type="GO" id="GO:0004674">
    <property type="term" value="F:protein serine/threonine kinase activity"/>
    <property type="evidence" value="ECO:0007669"/>
    <property type="project" value="UniProtKB-KW"/>
</dbReference>
<dbReference type="OrthoDB" id="694591at2759"/>
<evidence type="ECO:0000256" key="1">
    <source>
        <dbReference type="ARBA" id="ARBA00004167"/>
    </source>
</evidence>
<reference evidence="14 15" key="1">
    <citation type="submission" date="2020-02" db="EMBL/GenBank/DDBJ databases">
        <authorList>
            <person name="Ma Q."/>
            <person name="Huang Y."/>
            <person name="Song X."/>
            <person name="Pei D."/>
        </authorList>
    </citation>
    <scope>NUCLEOTIDE SEQUENCE [LARGE SCALE GENOMIC DNA]</scope>
    <source>
        <strain evidence="14">Sxm20200214</strain>
        <tissue evidence="14">Leaf</tissue>
    </source>
</reference>
<keyword evidence="7" id="KW-0547">Nucleotide-binding</keyword>
<comment type="catalytic activity">
    <reaction evidence="12">
        <text>L-threonyl-[protein] + ATP = O-phospho-L-threonyl-[protein] + ADP + H(+)</text>
        <dbReference type="Rhea" id="RHEA:46608"/>
        <dbReference type="Rhea" id="RHEA-COMP:11060"/>
        <dbReference type="Rhea" id="RHEA-COMP:11605"/>
        <dbReference type="ChEBI" id="CHEBI:15378"/>
        <dbReference type="ChEBI" id="CHEBI:30013"/>
        <dbReference type="ChEBI" id="CHEBI:30616"/>
        <dbReference type="ChEBI" id="CHEBI:61977"/>
        <dbReference type="ChEBI" id="CHEBI:456216"/>
        <dbReference type="EC" id="2.7.11.1"/>
    </reaction>
</comment>
<gene>
    <name evidence="14" type="ORF">Bca52824_007480</name>
</gene>
<keyword evidence="9" id="KW-0067">ATP-binding</keyword>
<keyword evidence="11" id="KW-0472">Membrane</keyword>
<dbReference type="InterPro" id="IPR052232">
    <property type="entry name" value="RLK_Ser/Thr-Kinase"/>
</dbReference>
<evidence type="ECO:0000256" key="5">
    <source>
        <dbReference type="ARBA" id="ARBA00022679"/>
    </source>
</evidence>
<dbReference type="AlphaFoldDB" id="A0A8X7W869"/>
<sequence>MMVGIRRAEEVVDPRIEPKPTARALKRALFRVVLKSVDPESEQRPKMRLCGCLNPMTILFEQRNRRSRTASMEIV</sequence>
<evidence type="ECO:0000256" key="11">
    <source>
        <dbReference type="ARBA" id="ARBA00023136"/>
    </source>
</evidence>
<evidence type="ECO:0000256" key="2">
    <source>
        <dbReference type="ARBA" id="ARBA00012513"/>
    </source>
</evidence>
<keyword evidence="10" id="KW-1133">Transmembrane helix</keyword>